<feature type="domain" description="Amyloidogenic glycoprotein heparin-binding" evidence="7">
    <location>
        <begin position="317"/>
        <end position="360"/>
    </location>
</feature>
<evidence type="ECO:0000259" key="7">
    <source>
        <dbReference type="Pfam" id="PF02177"/>
    </source>
</evidence>
<dbReference type="Proteomes" id="UP001620626">
    <property type="component" value="Unassembled WGS sequence"/>
</dbReference>
<accession>A0ABD2IGB2</accession>
<feature type="signal peptide" evidence="6">
    <location>
        <begin position="1"/>
        <end position="22"/>
    </location>
</feature>
<keyword evidence="2" id="KW-0812">Transmembrane</keyword>
<reference evidence="8 9" key="1">
    <citation type="submission" date="2024-10" db="EMBL/GenBank/DDBJ databases">
        <authorList>
            <person name="Kim D."/>
        </authorList>
    </citation>
    <scope>NUCLEOTIDE SEQUENCE [LARGE SCALE GENOMIC DNA]</scope>
    <source>
        <strain evidence="8">BH-2024</strain>
    </source>
</reference>
<dbReference type="AlphaFoldDB" id="A0ABD2IGB2"/>
<evidence type="ECO:0000256" key="4">
    <source>
        <dbReference type="ARBA" id="ARBA00023136"/>
    </source>
</evidence>
<dbReference type="PANTHER" id="PTHR23103:SF15">
    <property type="entry name" value="AMYLOID-BETA-LIKE PROTEIN"/>
    <property type="match status" value="1"/>
</dbReference>
<evidence type="ECO:0000256" key="5">
    <source>
        <dbReference type="SAM" id="MobiDB-lite"/>
    </source>
</evidence>
<comment type="caution">
    <text evidence="8">The sequence shown here is derived from an EMBL/GenBank/DDBJ whole genome shotgun (WGS) entry which is preliminary data.</text>
</comment>
<protein>
    <recommendedName>
        <fullName evidence="7">Amyloidogenic glycoprotein heparin-binding domain-containing protein</fullName>
    </recommendedName>
</protein>
<feature type="compositionally biased region" description="Basic and acidic residues" evidence="5">
    <location>
        <begin position="386"/>
        <end position="399"/>
    </location>
</feature>
<dbReference type="InterPro" id="IPR008155">
    <property type="entry name" value="Amyloid_glyco"/>
</dbReference>
<keyword evidence="9" id="KW-1185">Reference proteome</keyword>
<comment type="subcellular location">
    <subcellularLocation>
        <location evidence="1">Membrane</location>
        <topology evidence="1">Single-pass type I membrane protein</topology>
    </subcellularLocation>
</comment>
<sequence>MLQIVTTLLLFLFVFSNFAVEGSYIQKKASIFHAFSGLSVRLQKHIYECGGPLQDAANNMVNCFAAKHDILKQKITNVVECSHLNKIGHWGREDGTDCQGQFTVKPLRCIHQKTPKKDDGNQHENYTMVRNTRNATGRIFMITERIELLECYSKMAKNQEHLKQTEDFKENEESIREELRSTTFEKHHSERPDSEKDKGSTIFDQLLAQKNILLELVELVAVIWFVLTVFVLQRSYPNRLPTPAHPPRTAALLVAPDGSTICRLFIGLGGQRSNGTEVSQRGRLKRRLLREEKALRRAATEHIYECGGTLQDAVNSMVYSGKRITNVVECSHLTNIGHWCHEDGTDCQGQFTVQPLRCIHQKPIKKTTVDAKLDHDTVLEGSPKGKQYEHLRDGDEHEKRHEECIGEELRSTTFEKHHSERADSGKDKGSTIFDQCDMVRTDDFCIAEKSPNRCQRIHQSQLSVREEHNMALMHLNSYENPIYSFYEG</sequence>
<feature type="domain" description="Amyloidogenic glycoprotein heparin-binding" evidence="7">
    <location>
        <begin position="57"/>
        <end position="111"/>
    </location>
</feature>
<dbReference type="Pfam" id="PF02177">
    <property type="entry name" value="APP_N"/>
    <property type="match status" value="2"/>
</dbReference>
<dbReference type="InterPro" id="IPR036454">
    <property type="entry name" value="Amyloid_glyco_heparin-bd_sf"/>
</dbReference>
<evidence type="ECO:0000256" key="6">
    <source>
        <dbReference type="SAM" id="SignalP"/>
    </source>
</evidence>
<organism evidence="8 9">
    <name type="scientific">Heterodera trifolii</name>
    <dbReference type="NCBI Taxonomy" id="157864"/>
    <lineage>
        <taxon>Eukaryota</taxon>
        <taxon>Metazoa</taxon>
        <taxon>Ecdysozoa</taxon>
        <taxon>Nematoda</taxon>
        <taxon>Chromadorea</taxon>
        <taxon>Rhabditida</taxon>
        <taxon>Tylenchina</taxon>
        <taxon>Tylenchomorpha</taxon>
        <taxon>Tylenchoidea</taxon>
        <taxon>Heteroderidae</taxon>
        <taxon>Heteroderinae</taxon>
        <taxon>Heterodera</taxon>
    </lineage>
</organism>
<evidence type="ECO:0000313" key="9">
    <source>
        <dbReference type="Proteomes" id="UP001620626"/>
    </source>
</evidence>
<gene>
    <name evidence="8" type="ORF">niasHT_036217</name>
</gene>
<dbReference type="Gene3D" id="3.90.570.10">
    <property type="entry name" value="Amyloidogenic glycoprotein, heparin-binding domain"/>
    <property type="match status" value="2"/>
</dbReference>
<dbReference type="GO" id="GO:0016020">
    <property type="term" value="C:membrane"/>
    <property type="evidence" value="ECO:0007669"/>
    <property type="project" value="UniProtKB-SubCell"/>
</dbReference>
<name>A0ABD2IGB2_9BILA</name>
<evidence type="ECO:0000256" key="2">
    <source>
        <dbReference type="ARBA" id="ARBA00022692"/>
    </source>
</evidence>
<dbReference type="EMBL" id="JBICBT010001195">
    <property type="protein sequence ID" value="KAL3079164.1"/>
    <property type="molecule type" value="Genomic_DNA"/>
</dbReference>
<proteinExistence type="predicted"/>
<keyword evidence="4" id="KW-0472">Membrane</keyword>
<dbReference type="InterPro" id="IPR015849">
    <property type="entry name" value="Amyloid_glyco_heparin-bd"/>
</dbReference>
<feature type="region of interest" description="Disordered" evidence="5">
    <location>
        <begin position="378"/>
        <end position="399"/>
    </location>
</feature>
<keyword evidence="6" id="KW-0732">Signal</keyword>
<dbReference type="PANTHER" id="PTHR23103">
    <property type="entry name" value="ALZHEIMER'S DISEASE BETA-AMYLOID RELATED"/>
    <property type="match status" value="1"/>
</dbReference>
<feature type="chain" id="PRO_5044886353" description="Amyloidogenic glycoprotein heparin-binding domain-containing protein" evidence="6">
    <location>
        <begin position="23"/>
        <end position="488"/>
    </location>
</feature>
<keyword evidence="3" id="KW-1133">Transmembrane helix</keyword>
<evidence type="ECO:0000256" key="1">
    <source>
        <dbReference type="ARBA" id="ARBA00004479"/>
    </source>
</evidence>
<evidence type="ECO:0000313" key="8">
    <source>
        <dbReference type="EMBL" id="KAL3079164.1"/>
    </source>
</evidence>
<dbReference type="SUPFAM" id="SSF56491">
    <property type="entry name" value="A heparin-binding domain"/>
    <property type="match status" value="2"/>
</dbReference>
<evidence type="ECO:0000256" key="3">
    <source>
        <dbReference type="ARBA" id="ARBA00022989"/>
    </source>
</evidence>
<feature type="region of interest" description="Disordered" evidence="5">
    <location>
        <begin position="162"/>
        <end position="198"/>
    </location>
</feature>